<comment type="caution">
    <text evidence="3">The sequence shown here is derived from an EMBL/GenBank/DDBJ whole genome shotgun (WGS) entry which is preliminary data.</text>
</comment>
<feature type="signal peptide" evidence="2">
    <location>
        <begin position="1"/>
        <end position="20"/>
    </location>
</feature>
<dbReference type="Proteomes" id="UP000324748">
    <property type="component" value="Unassembled WGS sequence"/>
</dbReference>
<feature type="chain" id="PRO_5022950371" evidence="2">
    <location>
        <begin position="21"/>
        <end position="473"/>
    </location>
</feature>
<evidence type="ECO:0000256" key="1">
    <source>
        <dbReference type="SAM" id="MobiDB-lite"/>
    </source>
</evidence>
<keyword evidence="2" id="KW-0732">Signal</keyword>
<name>A0A5B0PCS1_PUCGR</name>
<feature type="compositionally biased region" description="Basic and acidic residues" evidence="1">
    <location>
        <begin position="44"/>
        <end position="66"/>
    </location>
</feature>
<evidence type="ECO:0000256" key="2">
    <source>
        <dbReference type="SAM" id="SignalP"/>
    </source>
</evidence>
<dbReference type="AlphaFoldDB" id="A0A5B0PCS1"/>
<accession>A0A5B0PCS1</accession>
<feature type="region of interest" description="Disordered" evidence="1">
    <location>
        <begin position="27"/>
        <end position="66"/>
    </location>
</feature>
<reference evidence="3 4" key="1">
    <citation type="submission" date="2019-05" db="EMBL/GenBank/DDBJ databases">
        <title>Emergence of the Ug99 lineage of the wheat stem rust pathogen through somatic hybridization.</title>
        <authorList>
            <person name="Li F."/>
            <person name="Upadhyaya N.M."/>
            <person name="Sperschneider J."/>
            <person name="Matny O."/>
            <person name="Nguyen-Phuc H."/>
            <person name="Mago R."/>
            <person name="Raley C."/>
            <person name="Miller M.E."/>
            <person name="Silverstein K.A.T."/>
            <person name="Henningsen E."/>
            <person name="Hirsch C.D."/>
            <person name="Visser B."/>
            <person name="Pretorius Z.A."/>
            <person name="Steffenson B.J."/>
            <person name="Schwessinger B."/>
            <person name="Dodds P.N."/>
            <person name="Figueroa M."/>
        </authorList>
    </citation>
    <scope>NUCLEOTIDE SEQUENCE [LARGE SCALE GENOMIC DNA]</scope>
    <source>
        <strain evidence="3">21-0</strain>
    </source>
</reference>
<dbReference type="EMBL" id="VSWC01000054">
    <property type="protein sequence ID" value="KAA1099385.1"/>
    <property type="molecule type" value="Genomic_DNA"/>
</dbReference>
<evidence type="ECO:0000313" key="4">
    <source>
        <dbReference type="Proteomes" id="UP000324748"/>
    </source>
</evidence>
<keyword evidence="4" id="KW-1185">Reference proteome</keyword>
<organism evidence="3 4">
    <name type="scientific">Puccinia graminis f. sp. tritici</name>
    <dbReference type="NCBI Taxonomy" id="56615"/>
    <lineage>
        <taxon>Eukaryota</taxon>
        <taxon>Fungi</taxon>
        <taxon>Dikarya</taxon>
        <taxon>Basidiomycota</taxon>
        <taxon>Pucciniomycotina</taxon>
        <taxon>Pucciniomycetes</taxon>
        <taxon>Pucciniales</taxon>
        <taxon>Pucciniaceae</taxon>
        <taxon>Puccinia</taxon>
    </lineage>
</organism>
<evidence type="ECO:0000313" key="3">
    <source>
        <dbReference type="EMBL" id="KAA1099385.1"/>
    </source>
</evidence>
<dbReference type="OrthoDB" id="2507740at2759"/>
<proteinExistence type="predicted"/>
<gene>
    <name evidence="3" type="ORF">PGT21_005638</name>
</gene>
<protein>
    <submittedName>
        <fullName evidence="3">Uncharacterized protein</fullName>
    </submittedName>
</protein>
<sequence length="473" mass="54001">MGIMTFILLGAAQCMELGRAASSGRLAEMPEASDRAGPLIGSSEEAKMSKSYRDPFKDRSSVKPENHNLEASVGDIDKMFQLRQDSLENFQKSITKSMKTRDGGEAVGIYDDFANELRFSAGELHSLREDIFKISKIRDRKDNMNLVIRLENILGHTPPANFPMRQGITAIEKEALQVQARELEAMIFQTIDFMHDKNLISPVERGAFFQREPAKHRFALHMMMDSKGQDSDVYVRLHTKGGLTPANQASEHLSKPTTANMFEKAPHPYYSLGPDGITKHFHFEDVLASRKGVYFSLHSDLFRSTETDSLYLMDKAVDIDTQFEGTRNDLQKLLSQILQSSKEETSEPASYYGQMTRRFRENAEELNSIHEKILQSASQLHGENLDQLNRLKTTLNELPLLKDIGDQFNRKEMIKLRHYAQELQASIFQTVDFMAQKKMITLDEFQGFFRDENAMKHLASHLVLSLMLQFFQV</sequence>